<reference evidence="1" key="1">
    <citation type="journal article" date="2020" name="Stud. Mycol.">
        <title>101 Dothideomycetes genomes: a test case for predicting lifestyles and emergence of pathogens.</title>
        <authorList>
            <person name="Haridas S."/>
            <person name="Albert R."/>
            <person name="Binder M."/>
            <person name="Bloem J."/>
            <person name="Labutti K."/>
            <person name="Salamov A."/>
            <person name="Andreopoulos B."/>
            <person name="Baker S."/>
            <person name="Barry K."/>
            <person name="Bills G."/>
            <person name="Bluhm B."/>
            <person name="Cannon C."/>
            <person name="Castanera R."/>
            <person name="Culley D."/>
            <person name="Daum C."/>
            <person name="Ezra D."/>
            <person name="Gonzalez J."/>
            <person name="Henrissat B."/>
            <person name="Kuo A."/>
            <person name="Liang C."/>
            <person name="Lipzen A."/>
            <person name="Lutzoni F."/>
            <person name="Magnuson J."/>
            <person name="Mondo S."/>
            <person name="Nolan M."/>
            <person name="Ohm R."/>
            <person name="Pangilinan J."/>
            <person name="Park H.-J."/>
            <person name="Ramirez L."/>
            <person name="Alfaro M."/>
            <person name="Sun H."/>
            <person name="Tritt A."/>
            <person name="Yoshinaga Y."/>
            <person name="Zwiers L.-H."/>
            <person name="Turgeon B."/>
            <person name="Goodwin S."/>
            <person name="Spatafora J."/>
            <person name="Crous P."/>
            <person name="Grigoriev I."/>
        </authorList>
    </citation>
    <scope>NUCLEOTIDE SEQUENCE</scope>
    <source>
        <strain evidence="1">Tuck. ex Michener</strain>
    </source>
</reference>
<sequence length="70" mass="7823">MPVPISEVKRIEQGQSQWGCGMYNKPCCGQRVALAINRISSKNASHEFTGQLIERGQRVRKSHCIALLDP</sequence>
<dbReference type="AlphaFoldDB" id="A0A6A6GYH6"/>
<proteinExistence type="predicted"/>
<evidence type="ECO:0000313" key="2">
    <source>
        <dbReference type="Proteomes" id="UP000800092"/>
    </source>
</evidence>
<gene>
    <name evidence="1" type="ORF">EV356DRAFT_508273</name>
</gene>
<accession>A0A6A6GYH6</accession>
<evidence type="ECO:0000313" key="1">
    <source>
        <dbReference type="EMBL" id="KAF2230669.1"/>
    </source>
</evidence>
<name>A0A6A6GYH6_VIRVR</name>
<keyword evidence="2" id="KW-1185">Reference proteome</keyword>
<dbReference type="EMBL" id="ML991837">
    <property type="protein sequence ID" value="KAF2230669.1"/>
    <property type="molecule type" value="Genomic_DNA"/>
</dbReference>
<dbReference type="Proteomes" id="UP000800092">
    <property type="component" value="Unassembled WGS sequence"/>
</dbReference>
<protein>
    <submittedName>
        <fullName evidence="1">Uncharacterized protein</fullName>
    </submittedName>
</protein>
<organism evidence="1 2">
    <name type="scientific">Viridothelium virens</name>
    <name type="common">Speckled blister lichen</name>
    <name type="synonym">Trypethelium virens</name>
    <dbReference type="NCBI Taxonomy" id="1048519"/>
    <lineage>
        <taxon>Eukaryota</taxon>
        <taxon>Fungi</taxon>
        <taxon>Dikarya</taxon>
        <taxon>Ascomycota</taxon>
        <taxon>Pezizomycotina</taxon>
        <taxon>Dothideomycetes</taxon>
        <taxon>Dothideomycetes incertae sedis</taxon>
        <taxon>Trypetheliales</taxon>
        <taxon>Trypetheliaceae</taxon>
        <taxon>Viridothelium</taxon>
    </lineage>
</organism>